<evidence type="ECO:0000313" key="2">
    <source>
        <dbReference type="EMBL" id="OTG01629.1"/>
    </source>
</evidence>
<dbReference type="Pfam" id="PF04398">
    <property type="entry name" value="DUF538"/>
    <property type="match status" value="2"/>
</dbReference>
<dbReference type="Proteomes" id="UP000215914">
    <property type="component" value="Chromosome 13"/>
</dbReference>
<dbReference type="InterPro" id="IPR007493">
    <property type="entry name" value="DUF538"/>
</dbReference>
<feature type="chain" id="PRO_5013372698" evidence="1">
    <location>
        <begin position="23"/>
        <end position="333"/>
    </location>
</feature>
<evidence type="ECO:0000313" key="3">
    <source>
        <dbReference type="Proteomes" id="UP000215914"/>
    </source>
</evidence>
<dbReference type="SUPFAM" id="SSF141562">
    <property type="entry name" value="At5g01610-like"/>
    <property type="match status" value="2"/>
</dbReference>
<dbReference type="InParanoid" id="A0A251SSP0"/>
<keyword evidence="1" id="KW-0732">Signal</keyword>
<dbReference type="PANTHER" id="PTHR31676">
    <property type="entry name" value="T31J12.3 PROTEIN-RELATED"/>
    <property type="match status" value="1"/>
</dbReference>
<gene>
    <name evidence="2" type="ORF">HannXRQ_Chr13g0404121</name>
</gene>
<reference evidence="3" key="1">
    <citation type="journal article" date="2017" name="Nature">
        <title>The sunflower genome provides insights into oil metabolism, flowering and Asterid evolution.</title>
        <authorList>
            <person name="Badouin H."/>
            <person name="Gouzy J."/>
            <person name="Grassa C.J."/>
            <person name="Murat F."/>
            <person name="Staton S.E."/>
            <person name="Cottret L."/>
            <person name="Lelandais-Briere C."/>
            <person name="Owens G.L."/>
            <person name="Carrere S."/>
            <person name="Mayjonade B."/>
            <person name="Legrand L."/>
            <person name="Gill N."/>
            <person name="Kane N.C."/>
            <person name="Bowers J.E."/>
            <person name="Hubner S."/>
            <person name="Bellec A."/>
            <person name="Berard A."/>
            <person name="Berges H."/>
            <person name="Blanchet N."/>
            <person name="Boniface M.C."/>
            <person name="Brunel D."/>
            <person name="Catrice O."/>
            <person name="Chaidir N."/>
            <person name="Claudel C."/>
            <person name="Donnadieu C."/>
            <person name="Faraut T."/>
            <person name="Fievet G."/>
            <person name="Helmstetter N."/>
            <person name="King M."/>
            <person name="Knapp S.J."/>
            <person name="Lai Z."/>
            <person name="Le Paslier M.C."/>
            <person name="Lippi Y."/>
            <person name="Lorenzon L."/>
            <person name="Mandel J.R."/>
            <person name="Marage G."/>
            <person name="Marchand G."/>
            <person name="Marquand E."/>
            <person name="Bret-Mestries E."/>
            <person name="Morien E."/>
            <person name="Nambeesan S."/>
            <person name="Nguyen T."/>
            <person name="Pegot-Espagnet P."/>
            <person name="Pouilly N."/>
            <person name="Raftis F."/>
            <person name="Sallet E."/>
            <person name="Schiex T."/>
            <person name="Thomas J."/>
            <person name="Vandecasteele C."/>
            <person name="Vares D."/>
            <person name="Vear F."/>
            <person name="Vautrin S."/>
            <person name="Crespi M."/>
            <person name="Mangin B."/>
            <person name="Burke J.M."/>
            <person name="Salse J."/>
            <person name="Munos S."/>
            <person name="Vincourt P."/>
            <person name="Rieseberg L.H."/>
            <person name="Langlade N.B."/>
        </authorList>
    </citation>
    <scope>NUCLEOTIDE SEQUENCE [LARGE SCALE GENOMIC DNA]</scope>
    <source>
        <strain evidence="3">cv. SF193</strain>
    </source>
</reference>
<dbReference type="InterPro" id="IPR036758">
    <property type="entry name" value="At5g01610-like"/>
</dbReference>
<dbReference type="AlphaFoldDB" id="A0A251SSP0"/>
<dbReference type="OMA" id="FEAIPTC"/>
<keyword evidence="3" id="KW-1185">Reference proteome</keyword>
<dbReference type="PANTHER" id="PTHR31676:SF71">
    <property type="entry name" value="EXPRESSED PROTEIN"/>
    <property type="match status" value="1"/>
</dbReference>
<feature type="signal peptide" evidence="1">
    <location>
        <begin position="1"/>
        <end position="22"/>
    </location>
</feature>
<dbReference type="EMBL" id="CM007902">
    <property type="protein sequence ID" value="OTG01629.1"/>
    <property type="molecule type" value="Genomic_DNA"/>
</dbReference>
<protein>
    <submittedName>
        <fullName evidence="2">Uncharacterized protein</fullName>
    </submittedName>
</protein>
<sequence>MASSQMSLLIVALLALTASTSAIPTIYDLVNQFGFPSGILPDSVESYSIAPSDGGAYTFAVYLKKPCYVKYDYLVHFESEITGKISNGQITELKGLKAQSLWFWLSIDQIKMDGSSLQFTLGLLTVKSDISFFEAIPTCKDKALAACDQSTNKLISQTSHRIKLFEASCHCIRSMMAIVIRLQFTLGLLTVKSDISFFEAIPTCKDKALAACDQSTNKLISQTSHRIKLFEASCRCIRSMMAIVIRFLFEITGKISNGQITELKGLKAQSLWFWLSIDQIKMDGSSLQFTLGLLTVKSDISFFEAIPTCKDKALAACDQSTNKLISQLPLKLE</sequence>
<proteinExistence type="predicted"/>
<evidence type="ECO:0000256" key="1">
    <source>
        <dbReference type="SAM" id="SignalP"/>
    </source>
</evidence>
<accession>A0A251SSP0</accession>
<name>A0A251SSP0_HELAN</name>
<organism evidence="2 3">
    <name type="scientific">Helianthus annuus</name>
    <name type="common">Common sunflower</name>
    <dbReference type="NCBI Taxonomy" id="4232"/>
    <lineage>
        <taxon>Eukaryota</taxon>
        <taxon>Viridiplantae</taxon>
        <taxon>Streptophyta</taxon>
        <taxon>Embryophyta</taxon>
        <taxon>Tracheophyta</taxon>
        <taxon>Spermatophyta</taxon>
        <taxon>Magnoliopsida</taxon>
        <taxon>eudicotyledons</taxon>
        <taxon>Gunneridae</taxon>
        <taxon>Pentapetalae</taxon>
        <taxon>asterids</taxon>
        <taxon>campanulids</taxon>
        <taxon>Asterales</taxon>
        <taxon>Asteraceae</taxon>
        <taxon>Asteroideae</taxon>
        <taxon>Heliantheae alliance</taxon>
        <taxon>Heliantheae</taxon>
        <taxon>Helianthus</taxon>
    </lineage>
</organism>
<dbReference type="Gene3D" id="2.30.240.10">
    <property type="entry name" value="At5g01610-like"/>
    <property type="match status" value="2"/>
</dbReference>